<dbReference type="PANTHER" id="PTHR21660:SF1">
    <property type="entry name" value="ACYL-COENZYME A THIOESTERASE 13"/>
    <property type="match status" value="1"/>
</dbReference>
<evidence type="ECO:0000313" key="5">
    <source>
        <dbReference type="Proteomes" id="UP000328092"/>
    </source>
</evidence>
<dbReference type="SUPFAM" id="SSF54637">
    <property type="entry name" value="Thioesterase/thiol ester dehydrase-isomerase"/>
    <property type="match status" value="1"/>
</dbReference>
<evidence type="ECO:0000256" key="1">
    <source>
        <dbReference type="ARBA" id="ARBA00008324"/>
    </source>
</evidence>
<comment type="caution">
    <text evidence="4">The sequence shown here is derived from an EMBL/GenBank/DDBJ whole genome shotgun (WGS) entry which is preliminary data.</text>
</comment>
<sequence length="155" mass="16624">MSTDASIAADVPQDVPQGFEPLFRKSPLTEPWEPLYARKTDRAVIIGVRLARPHTNGRGLIHGGLIAALADNAMGYSCAQATGWRTTFVTISLAVDFVGTANIGQWLTVESDVIKTGSTICFAQSLIKADDVTIARANGTFRVVPKKDVVVPGRE</sequence>
<evidence type="ECO:0000313" key="4">
    <source>
        <dbReference type="EMBL" id="VIO73512.1"/>
    </source>
</evidence>
<dbReference type="Proteomes" id="UP000328092">
    <property type="component" value="Unassembled WGS sequence"/>
</dbReference>
<dbReference type="GO" id="GO:0047617">
    <property type="term" value="F:fatty acyl-CoA hydrolase activity"/>
    <property type="evidence" value="ECO:0007669"/>
    <property type="project" value="InterPro"/>
</dbReference>
<dbReference type="PANTHER" id="PTHR21660">
    <property type="entry name" value="THIOESTERASE SUPERFAMILY MEMBER-RELATED"/>
    <property type="match status" value="1"/>
</dbReference>
<keyword evidence="5" id="KW-1185">Reference proteome</keyword>
<comment type="similarity">
    <text evidence="1">Belongs to the thioesterase PaaI family.</text>
</comment>
<gene>
    <name evidence="4" type="ORF">CI1B_50870</name>
</gene>
<dbReference type="InterPro" id="IPR006683">
    <property type="entry name" value="Thioestr_dom"/>
</dbReference>
<dbReference type="CDD" id="cd03443">
    <property type="entry name" value="PaaI_thioesterase"/>
    <property type="match status" value="1"/>
</dbReference>
<dbReference type="RefSeq" id="WP_139862062.1">
    <property type="nucleotide sequence ID" value="NZ_CAADFC020000016.1"/>
</dbReference>
<accession>A0A508TGN8</accession>
<dbReference type="Pfam" id="PF03061">
    <property type="entry name" value="4HBT"/>
    <property type="match status" value="1"/>
</dbReference>
<dbReference type="AlphaFoldDB" id="A0A508TGN8"/>
<evidence type="ECO:0000256" key="2">
    <source>
        <dbReference type="ARBA" id="ARBA00022801"/>
    </source>
</evidence>
<feature type="domain" description="Thioesterase" evidence="3">
    <location>
        <begin position="59"/>
        <end position="131"/>
    </location>
</feature>
<evidence type="ECO:0000259" key="3">
    <source>
        <dbReference type="Pfam" id="PF03061"/>
    </source>
</evidence>
<dbReference type="InterPro" id="IPR029069">
    <property type="entry name" value="HotDog_dom_sf"/>
</dbReference>
<protein>
    <recommendedName>
        <fullName evidence="3">Thioesterase domain-containing protein</fullName>
    </recommendedName>
</protein>
<name>A0A508TGN8_9BRAD</name>
<reference evidence="4" key="1">
    <citation type="submission" date="2019-02" db="EMBL/GenBank/DDBJ databases">
        <authorList>
            <person name="Pothier F.J."/>
        </authorList>
    </citation>
    <scope>NUCLEOTIDE SEQUENCE</scope>
    <source>
        <strain evidence="4">CI-1B</strain>
    </source>
</reference>
<dbReference type="EMBL" id="CAADFC020000016">
    <property type="protein sequence ID" value="VIO73512.1"/>
    <property type="molecule type" value="Genomic_DNA"/>
</dbReference>
<organism evidence="4 5">
    <name type="scientific">Bradyrhizobium ivorense</name>
    <dbReference type="NCBI Taxonomy" id="2511166"/>
    <lineage>
        <taxon>Bacteria</taxon>
        <taxon>Pseudomonadati</taxon>
        <taxon>Pseudomonadota</taxon>
        <taxon>Alphaproteobacteria</taxon>
        <taxon>Hyphomicrobiales</taxon>
        <taxon>Nitrobacteraceae</taxon>
        <taxon>Bradyrhizobium</taxon>
    </lineage>
</organism>
<dbReference type="InterPro" id="IPR039298">
    <property type="entry name" value="ACOT13"/>
</dbReference>
<dbReference type="Gene3D" id="3.10.129.10">
    <property type="entry name" value="Hotdog Thioesterase"/>
    <property type="match status" value="1"/>
</dbReference>
<keyword evidence="2" id="KW-0378">Hydrolase</keyword>
<proteinExistence type="inferred from homology"/>
<dbReference type="OrthoDB" id="7061558at2"/>